<sequence>MMSACDKVLVDLNSEFNRIVGTSFKSIDEFRKLLRDFELQTATSYIVKSCTPLNTWFKESGIRLPERLGYQHVKYGCVHSTRKTRNDRVEPKRPRYVELNCEASVSLVEQDCQLVVKSLKMIHNHNFQNNQPWLYAKNRHLTADQEAVIYDMVRQSSDTQTIRRVVEDNFGIHLTRHDIRHVRDRLLGKTVQGPNLAIVQQLLESKGPYIVSYIEHRQTRVLTFTTESLKKLALAFGDVFLLYCIHPIHKCNYALWCIMIIDRTGIARTVFYAILSHQKQDAFYLALDSFKKIMSLPSDVQALVVSKRPALMYAISHVFPKTPLVMCSFHLLADVREQFTQTVPSLNQLLSALLEANTSAEYDSALKAISDSSSELFQYLSRNWLGSMKHWAKHMLNEVRTLGSNVIDYAEKHSRLVMYLLGRPLELPEMIEHMIDQTEALFRSGEPIGAMLHMSEDEKSKLGPDLLDALNLLTDYAQRILLQHYKCESVDKVVNRRSSCDVYSGEQKYAVSKKHLNKCRCTFHVQWDLPCKHVIETARTIGEPLVNLLAGSRWLHGFSNTEVKISKCSRSARISRIMNRLKSVLTQLDDEDFERNACSVETLIDHISAAPNCHISSRICQPAAVHEIARVSSA</sequence>
<feature type="domain" description="SWIM-type" evidence="2">
    <location>
        <begin position="509"/>
        <end position="542"/>
    </location>
</feature>
<evidence type="ECO:0000259" key="2">
    <source>
        <dbReference type="PROSITE" id="PS50966"/>
    </source>
</evidence>
<name>A0AAV2TEY0_CALDB</name>
<dbReference type="Pfam" id="PF21056">
    <property type="entry name" value="ZSWIM1-3_RNaseH-like"/>
    <property type="match status" value="1"/>
</dbReference>
<reference evidence="3" key="1">
    <citation type="submission" date="2024-06" db="EMBL/GenBank/DDBJ databases">
        <authorList>
            <person name="Liu X."/>
            <person name="Lenzi L."/>
            <person name="Haldenby T S."/>
            <person name="Uol C."/>
        </authorList>
    </citation>
    <scope>NUCLEOTIDE SEQUENCE</scope>
</reference>
<dbReference type="InterPro" id="IPR052579">
    <property type="entry name" value="Zinc_finger_SWIM"/>
</dbReference>
<dbReference type="EMBL" id="CAXLJL010000212">
    <property type="protein sequence ID" value="CAL5134576.1"/>
    <property type="molecule type" value="Genomic_DNA"/>
</dbReference>
<dbReference type="GO" id="GO:0008270">
    <property type="term" value="F:zinc ion binding"/>
    <property type="evidence" value="ECO:0007669"/>
    <property type="project" value="UniProtKB-KW"/>
</dbReference>
<keyword evidence="1" id="KW-0863">Zinc-finger</keyword>
<evidence type="ECO:0000256" key="1">
    <source>
        <dbReference type="PROSITE-ProRule" id="PRU00325"/>
    </source>
</evidence>
<organism evidence="3 4">
    <name type="scientific">Calicophoron daubneyi</name>
    <name type="common">Rumen fluke</name>
    <name type="synonym">Paramphistomum daubneyi</name>
    <dbReference type="NCBI Taxonomy" id="300641"/>
    <lineage>
        <taxon>Eukaryota</taxon>
        <taxon>Metazoa</taxon>
        <taxon>Spiralia</taxon>
        <taxon>Lophotrochozoa</taxon>
        <taxon>Platyhelminthes</taxon>
        <taxon>Trematoda</taxon>
        <taxon>Digenea</taxon>
        <taxon>Plagiorchiida</taxon>
        <taxon>Pronocephalata</taxon>
        <taxon>Paramphistomoidea</taxon>
        <taxon>Paramphistomidae</taxon>
        <taxon>Calicophoron</taxon>
    </lineage>
</organism>
<dbReference type="InterPro" id="IPR048324">
    <property type="entry name" value="ZSWIM1-3_RNaseH-like"/>
</dbReference>
<keyword evidence="1" id="KW-0862">Zinc</keyword>
<protein>
    <recommendedName>
        <fullName evidence="2">SWIM-type domain-containing protein</fullName>
    </recommendedName>
</protein>
<dbReference type="PROSITE" id="PS50966">
    <property type="entry name" value="ZF_SWIM"/>
    <property type="match status" value="1"/>
</dbReference>
<evidence type="ECO:0000313" key="4">
    <source>
        <dbReference type="Proteomes" id="UP001497525"/>
    </source>
</evidence>
<evidence type="ECO:0000313" key="3">
    <source>
        <dbReference type="EMBL" id="CAL5134576.1"/>
    </source>
</evidence>
<dbReference type="InterPro" id="IPR048325">
    <property type="entry name" value="ZSWIM3_N"/>
</dbReference>
<dbReference type="Proteomes" id="UP001497525">
    <property type="component" value="Unassembled WGS sequence"/>
</dbReference>
<accession>A0AAV2TEY0</accession>
<dbReference type="AlphaFoldDB" id="A0AAV2TEY0"/>
<dbReference type="PANTHER" id="PTHR31569">
    <property type="entry name" value="SWIM-TYPE DOMAIN-CONTAINING PROTEIN"/>
    <property type="match status" value="1"/>
</dbReference>
<dbReference type="PANTHER" id="PTHR31569:SF4">
    <property type="entry name" value="SWIM-TYPE DOMAIN-CONTAINING PROTEIN"/>
    <property type="match status" value="1"/>
</dbReference>
<gene>
    <name evidence="3" type="ORF">CDAUBV1_LOCUS8359</name>
</gene>
<keyword evidence="1" id="KW-0479">Metal-binding</keyword>
<dbReference type="InterPro" id="IPR007527">
    <property type="entry name" value="Znf_SWIM"/>
</dbReference>
<comment type="caution">
    <text evidence="3">The sequence shown here is derived from an EMBL/GenBank/DDBJ whole genome shotgun (WGS) entry which is preliminary data.</text>
</comment>
<proteinExistence type="predicted"/>
<dbReference type="Pfam" id="PF21599">
    <property type="entry name" value="ZSWIM3_N"/>
    <property type="match status" value="1"/>
</dbReference>